<dbReference type="InterPro" id="IPR018961">
    <property type="entry name" value="DnaJ_homolog_subfam-C_membr-28"/>
</dbReference>
<comment type="caution">
    <text evidence="4">The sequence shown here is derived from an EMBL/GenBank/DDBJ whole genome shotgun (WGS) entry which is preliminary data.</text>
</comment>
<evidence type="ECO:0000256" key="1">
    <source>
        <dbReference type="SAM" id="MobiDB-lite"/>
    </source>
</evidence>
<accession>A0AAE0F6C9</accession>
<keyword evidence="5" id="KW-1185">Reference proteome</keyword>
<dbReference type="AlphaFoldDB" id="A0AAE0F6C9"/>
<dbReference type="PANTHER" id="PTHR39158">
    <property type="entry name" value="OS08G0560600 PROTEIN"/>
    <property type="match status" value="1"/>
</dbReference>
<protein>
    <recommendedName>
        <fullName evidence="3">DnaJ homologue subfamily C member 28 conserved domain-containing protein</fullName>
    </recommendedName>
</protein>
<dbReference type="Proteomes" id="UP001190700">
    <property type="component" value="Unassembled WGS sequence"/>
</dbReference>
<reference evidence="4 5" key="1">
    <citation type="journal article" date="2015" name="Genome Biol. Evol.">
        <title>Comparative Genomics of a Bacterivorous Green Alga Reveals Evolutionary Causalities and Consequences of Phago-Mixotrophic Mode of Nutrition.</title>
        <authorList>
            <person name="Burns J.A."/>
            <person name="Paasch A."/>
            <person name="Narechania A."/>
            <person name="Kim E."/>
        </authorList>
    </citation>
    <scope>NUCLEOTIDE SEQUENCE [LARGE SCALE GENOMIC DNA]</scope>
    <source>
        <strain evidence="4 5">PLY_AMNH</strain>
    </source>
</reference>
<proteinExistence type="predicted"/>
<evidence type="ECO:0000259" key="3">
    <source>
        <dbReference type="Pfam" id="PF09350"/>
    </source>
</evidence>
<sequence>MFKRPQQSLPLLVSSCGLSVYSLCLRTICSCPPEAVSQTDETESSAKSTASSVDHRKQLPKTVYSSATKAIKAGRYKSRLAQLHDDYVENIQSNSGERDLLLGCAPASGIGNAAESVISAAVREGKLDNLPNSGKPLNSHEDHSAQFFSTDPSLQAINRVLKHNNFRPLSIELRDDLERDMETFESEVMRLTKKASEGKPIILAHLVADPPNYLKTSVEDLNVAIKRLNDAVLQDRVTYGASWPVQARKCLSLESELTRILN</sequence>
<evidence type="ECO:0000313" key="4">
    <source>
        <dbReference type="EMBL" id="KAK3252010.1"/>
    </source>
</evidence>
<name>A0AAE0F6C9_9CHLO</name>
<dbReference type="Pfam" id="PF09350">
    <property type="entry name" value="DJC28_CD"/>
    <property type="match status" value="1"/>
</dbReference>
<feature type="domain" description="DnaJ homologue subfamily C member 28 conserved" evidence="3">
    <location>
        <begin position="114"/>
        <end position="184"/>
    </location>
</feature>
<feature type="signal peptide" evidence="2">
    <location>
        <begin position="1"/>
        <end position="24"/>
    </location>
</feature>
<dbReference type="PANTHER" id="PTHR39158:SF1">
    <property type="entry name" value="DNAJ HOMOLOG SUBFAMILY C MEMBER 28"/>
    <property type="match status" value="1"/>
</dbReference>
<evidence type="ECO:0000256" key="2">
    <source>
        <dbReference type="SAM" id="SignalP"/>
    </source>
</evidence>
<keyword evidence="2" id="KW-0732">Signal</keyword>
<dbReference type="InterPro" id="IPR052573">
    <property type="entry name" value="DnaJ_C_subfamily_28"/>
</dbReference>
<dbReference type="PROSITE" id="PS51257">
    <property type="entry name" value="PROKAR_LIPOPROTEIN"/>
    <property type="match status" value="1"/>
</dbReference>
<feature type="chain" id="PRO_5042119057" description="DnaJ homologue subfamily C member 28 conserved domain-containing protein" evidence="2">
    <location>
        <begin position="25"/>
        <end position="262"/>
    </location>
</feature>
<evidence type="ECO:0000313" key="5">
    <source>
        <dbReference type="Proteomes" id="UP001190700"/>
    </source>
</evidence>
<dbReference type="EMBL" id="LGRX02025663">
    <property type="protein sequence ID" value="KAK3252010.1"/>
    <property type="molecule type" value="Genomic_DNA"/>
</dbReference>
<gene>
    <name evidence="4" type="ORF">CYMTET_38678</name>
</gene>
<organism evidence="4 5">
    <name type="scientific">Cymbomonas tetramitiformis</name>
    <dbReference type="NCBI Taxonomy" id="36881"/>
    <lineage>
        <taxon>Eukaryota</taxon>
        <taxon>Viridiplantae</taxon>
        <taxon>Chlorophyta</taxon>
        <taxon>Pyramimonadophyceae</taxon>
        <taxon>Pyramimonadales</taxon>
        <taxon>Pyramimonadaceae</taxon>
        <taxon>Cymbomonas</taxon>
    </lineage>
</organism>
<feature type="region of interest" description="Disordered" evidence="1">
    <location>
        <begin position="39"/>
        <end position="58"/>
    </location>
</feature>